<evidence type="ECO:0000259" key="12">
    <source>
        <dbReference type="PROSITE" id="PS50157"/>
    </source>
</evidence>
<dbReference type="PROSITE" id="PS00028">
    <property type="entry name" value="ZINC_FINGER_C2H2_1"/>
    <property type="match status" value="2"/>
</dbReference>
<name>A0A0P7V7J4_SCLFO</name>
<evidence type="ECO:0000256" key="8">
    <source>
        <dbReference type="ARBA" id="ARBA00023163"/>
    </source>
</evidence>
<organism evidence="13 14">
    <name type="scientific">Scleropages formosus</name>
    <name type="common">Asian bonytongue</name>
    <name type="synonym">Osteoglossum formosum</name>
    <dbReference type="NCBI Taxonomy" id="113540"/>
    <lineage>
        <taxon>Eukaryota</taxon>
        <taxon>Metazoa</taxon>
        <taxon>Chordata</taxon>
        <taxon>Craniata</taxon>
        <taxon>Vertebrata</taxon>
        <taxon>Euteleostomi</taxon>
        <taxon>Actinopterygii</taxon>
        <taxon>Neopterygii</taxon>
        <taxon>Teleostei</taxon>
        <taxon>Osteoglossocephala</taxon>
        <taxon>Osteoglossomorpha</taxon>
        <taxon>Osteoglossiformes</taxon>
        <taxon>Osteoglossidae</taxon>
        <taxon>Scleropages</taxon>
    </lineage>
</organism>
<dbReference type="InterPro" id="IPR013087">
    <property type="entry name" value="Znf_C2H2_type"/>
</dbReference>
<sequence length="259" mass="28697">MPRSFLVKSKKAGSCASRPWTALRSSGSTLCHTSPQDARYVGGQQGAPPHAKRSSEVRAPLHPSPVSPGTAECTPLLPLPIKLHADPCLQNPQPKEEPRSAMAPPVSAQPCVSLNPGGSRREQELERLVLALLNTRCGLQDHLNKCNIPKLEANLAPHTPHGPIPHAYAPQVNPCSRVKDGRFRCNVCSKVFKRSSTLSTHLLIHTNTRPYPCQYCGKRFHQKSDMKKHTFIHTGFHRKVDLQRHQDLHCKYRASSSQC</sequence>
<keyword evidence="3" id="KW-0677">Repeat</keyword>
<dbReference type="GO" id="GO:0000981">
    <property type="term" value="F:DNA-binding transcription factor activity, RNA polymerase II-specific"/>
    <property type="evidence" value="ECO:0007669"/>
    <property type="project" value="TreeGrafter"/>
</dbReference>
<keyword evidence="9" id="KW-0539">Nucleus</keyword>
<keyword evidence="8" id="KW-0804">Transcription</keyword>
<dbReference type="FunFam" id="3.30.160.60:FF:001228">
    <property type="entry name" value="Zinc finger protein 236"/>
    <property type="match status" value="1"/>
</dbReference>
<evidence type="ECO:0000313" key="14">
    <source>
        <dbReference type="Proteomes" id="UP000034805"/>
    </source>
</evidence>
<keyword evidence="6" id="KW-0805">Transcription regulation</keyword>
<evidence type="ECO:0000256" key="5">
    <source>
        <dbReference type="ARBA" id="ARBA00022833"/>
    </source>
</evidence>
<dbReference type="GO" id="GO:0008270">
    <property type="term" value="F:zinc ion binding"/>
    <property type="evidence" value="ECO:0007669"/>
    <property type="project" value="UniProtKB-KW"/>
</dbReference>
<dbReference type="PANTHER" id="PTHR24408:SF58">
    <property type="entry name" value="TRANSCRIPTION FACTOR (TFIIIA), PUTATIVE (AFU_ORTHOLOGUE AFUA_1G05150)-RELATED"/>
    <property type="match status" value="1"/>
</dbReference>
<reference evidence="13 14" key="1">
    <citation type="submission" date="2015-08" db="EMBL/GenBank/DDBJ databases">
        <title>The genome of the Asian arowana (Scleropages formosus).</title>
        <authorList>
            <person name="Tan M.H."/>
            <person name="Gan H.M."/>
            <person name="Croft L.J."/>
            <person name="Austin C.M."/>
        </authorList>
    </citation>
    <scope>NUCLEOTIDE SEQUENCE [LARGE SCALE GENOMIC DNA]</scope>
    <source>
        <strain evidence="13">Aro1</strain>
    </source>
</reference>
<feature type="region of interest" description="Disordered" evidence="11">
    <location>
        <begin position="87"/>
        <end position="108"/>
    </location>
</feature>
<dbReference type="InterPro" id="IPR036236">
    <property type="entry name" value="Znf_C2H2_sf"/>
</dbReference>
<dbReference type="EMBL" id="JARO02003269">
    <property type="protein sequence ID" value="KPP70853.1"/>
    <property type="molecule type" value="Genomic_DNA"/>
</dbReference>
<accession>A0A0P7V7J4</accession>
<dbReference type="SMART" id="SM00355">
    <property type="entry name" value="ZnF_C2H2"/>
    <property type="match status" value="2"/>
</dbReference>
<keyword evidence="7" id="KW-0238">DNA-binding</keyword>
<gene>
    <name evidence="13" type="ORF">Z043_110280</name>
</gene>
<evidence type="ECO:0000256" key="1">
    <source>
        <dbReference type="ARBA" id="ARBA00004123"/>
    </source>
</evidence>
<evidence type="ECO:0000256" key="10">
    <source>
        <dbReference type="PROSITE-ProRule" id="PRU00042"/>
    </source>
</evidence>
<comment type="caution">
    <text evidence="13">The sequence shown here is derived from an EMBL/GenBank/DDBJ whole genome shotgun (WGS) entry which is preliminary data.</text>
</comment>
<dbReference type="AlphaFoldDB" id="A0A0P7V7J4"/>
<dbReference type="GO" id="GO:0005634">
    <property type="term" value="C:nucleus"/>
    <property type="evidence" value="ECO:0007669"/>
    <property type="project" value="UniProtKB-SubCell"/>
</dbReference>
<evidence type="ECO:0000256" key="6">
    <source>
        <dbReference type="ARBA" id="ARBA00023015"/>
    </source>
</evidence>
<evidence type="ECO:0000256" key="2">
    <source>
        <dbReference type="ARBA" id="ARBA00022723"/>
    </source>
</evidence>
<keyword evidence="2" id="KW-0479">Metal-binding</keyword>
<comment type="subcellular location">
    <subcellularLocation>
        <location evidence="1">Nucleus</location>
    </subcellularLocation>
</comment>
<proteinExistence type="predicted"/>
<evidence type="ECO:0000256" key="9">
    <source>
        <dbReference type="ARBA" id="ARBA00023242"/>
    </source>
</evidence>
<keyword evidence="5" id="KW-0862">Zinc</keyword>
<feature type="domain" description="C2H2-type" evidence="12">
    <location>
        <begin position="211"/>
        <end position="238"/>
    </location>
</feature>
<dbReference type="Proteomes" id="UP000034805">
    <property type="component" value="Unassembled WGS sequence"/>
</dbReference>
<feature type="compositionally biased region" description="Polar residues" evidence="11">
    <location>
        <begin position="25"/>
        <end position="36"/>
    </location>
</feature>
<evidence type="ECO:0000256" key="3">
    <source>
        <dbReference type="ARBA" id="ARBA00022737"/>
    </source>
</evidence>
<dbReference type="PROSITE" id="PS50157">
    <property type="entry name" value="ZINC_FINGER_C2H2_2"/>
    <property type="match status" value="2"/>
</dbReference>
<evidence type="ECO:0000256" key="7">
    <source>
        <dbReference type="ARBA" id="ARBA00023125"/>
    </source>
</evidence>
<evidence type="ECO:0000256" key="11">
    <source>
        <dbReference type="SAM" id="MobiDB-lite"/>
    </source>
</evidence>
<dbReference type="GO" id="GO:0043565">
    <property type="term" value="F:sequence-specific DNA binding"/>
    <property type="evidence" value="ECO:0007669"/>
    <property type="project" value="TreeGrafter"/>
</dbReference>
<dbReference type="PANTHER" id="PTHR24408">
    <property type="entry name" value="ZINC FINGER PROTEIN"/>
    <property type="match status" value="1"/>
</dbReference>
<dbReference type="FunFam" id="3.30.160.60:FF:000208">
    <property type="entry name" value="zinc finger protein Gfi-1b"/>
    <property type="match status" value="1"/>
</dbReference>
<evidence type="ECO:0000313" key="13">
    <source>
        <dbReference type="EMBL" id="KPP70853.1"/>
    </source>
</evidence>
<feature type="region of interest" description="Disordered" evidence="11">
    <location>
        <begin position="25"/>
        <end position="69"/>
    </location>
</feature>
<evidence type="ECO:0000256" key="4">
    <source>
        <dbReference type="ARBA" id="ARBA00022771"/>
    </source>
</evidence>
<feature type="domain" description="C2H2-type" evidence="12">
    <location>
        <begin position="183"/>
        <end position="210"/>
    </location>
</feature>
<dbReference type="Pfam" id="PF00096">
    <property type="entry name" value="zf-C2H2"/>
    <property type="match status" value="2"/>
</dbReference>
<protein>
    <submittedName>
        <fullName evidence="13">Zinc finger protein Gfi-1b-like</fullName>
    </submittedName>
</protein>
<keyword evidence="4 10" id="KW-0863">Zinc-finger</keyword>
<dbReference type="Gene3D" id="3.30.160.60">
    <property type="entry name" value="Classic Zinc Finger"/>
    <property type="match status" value="2"/>
</dbReference>
<dbReference type="SUPFAM" id="SSF57667">
    <property type="entry name" value="beta-beta-alpha zinc fingers"/>
    <property type="match status" value="1"/>
</dbReference>